<keyword evidence="10" id="KW-1185">Reference proteome</keyword>
<dbReference type="GeneID" id="101861203"/>
<feature type="compositionally biased region" description="Basic and acidic residues" evidence="9">
    <location>
        <begin position="594"/>
        <end position="618"/>
    </location>
</feature>
<gene>
    <name evidence="11" type="primary">LOC101861203</name>
</gene>
<evidence type="ECO:0000256" key="7">
    <source>
        <dbReference type="ARBA" id="ARBA00023163"/>
    </source>
</evidence>
<keyword evidence="7" id="KW-0804">Transcription</keyword>
<evidence type="ECO:0000313" key="10">
    <source>
        <dbReference type="Proteomes" id="UP000694888"/>
    </source>
</evidence>
<dbReference type="InterPro" id="IPR031273">
    <property type="entry name" value="PARP4"/>
</dbReference>
<organism evidence="10 11">
    <name type="scientific">Aplysia californica</name>
    <name type="common">California sea hare</name>
    <dbReference type="NCBI Taxonomy" id="6500"/>
    <lineage>
        <taxon>Eukaryota</taxon>
        <taxon>Metazoa</taxon>
        <taxon>Spiralia</taxon>
        <taxon>Lophotrochozoa</taxon>
        <taxon>Mollusca</taxon>
        <taxon>Gastropoda</taxon>
        <taxon>Heterobranchia</taxon>
        <taxon>Euthyneura</taxon>
        <taxon>Tectipleura</taxon>
        <taxon>Aplysiida</taxon>
        <taxon>Aplysioidea</taxon>
        <taxon>Aplysiidae</taxon>
        <taxon>Aplysia</taxon>
    </lineage>
</organism>
<dbReference type="PROSITE" id="PS00115">
    <property type="entry name" value="RNA_POL_II_REPEAT"/>
    <property type="match status" value="3"/>
</dbReference>
<keyword evidence="2" id="KW-0597">Phosphoprotein</keyword>
<dbReference type="RefSeq" id="XP_005096629.2">
    <property type="nucleotide sequence ID" value="XM_005096572.3"/>
</dbReference>
<evidence type="ECO:0000313" key="11">
    <source>
        <dbReference type="RefSeq" id="XP_005096629.2"/>
    </source>
</evidence>
<evidence type="ECO:0000256" key="2">
    <source>
        <dbReference type="ARBA" id="ARBA00022553"/>
    </source>
</evidence>
<protein>
    <submittedName>
        <fullName evidence="11">Nuclear envelope pore membrane protein POM 121</fullName>
    </submittedName>
</protein>
<evidence type="ECO:0000256" key="4">
    <source>
        <dbReference type="ARBA" id="ARBA00022737"/>
    </source>
</evidence>
<feature type="region of interest" description="Disordered" evidence="9">
    <location>
        <begin position="327"/>
        <end position="363"/>
    </location>
</feature>
<proteinExistence type="predicted"/>
<feature type="region of interest" description="Disordered" evidence="9">
    <location>
        <begin position="517"/>
        <end position="727"/>
    </location>
</feature>
<keyword evidence="5" id="KW-0862">Zinc</keyword>
<feature type="compositionally biased region" description="Low complexity" evidence="9">
    <location>
        <begin position="629"/>
        <end position="676"/>
    </location>
</feature>
<feature type="region of interest" description="Disordered" evidence="9">
    <location>
        <begin position="1"/>
        <end position="26"/>
    </location>
</feature>
<evidence type="ECO:0000256" key="8">
    <source>
        <dbReference type="ARBA" id="ARBA00023242"/>
    </source>
</evidence>
<comment type="subcellular location">
    <subcellularLocation>
        <location evidence="1">Nucleus</location>
    </subcellularLocation>
</comment>
<feature type="compositionally biased region" description="Basic and acidic residues" evidence="9">
    <location>
        <begin position="577"/>
        <end position="586"/>
    </location>
</feature>
<name>A0ABM0JLQ2_APLCA</name>
<evidence type="ECO:0000256" key="9">
    <source>
        <dbReference type="SAM" id="MobiDB-lite"/>
    </source>
</evidence>
<evidence type="ECO:0000256" key="6">
    <source>
        <dbReference type="ARBA" id="ARBA00023125"/>
    </source>
</evidence>
<evidence type="ECO:0000256" key="1">
    <source>
        <dbReference type="ARBA" id="ARBA00004123"/>
    </source>
</evidence>
<sequence length="903" mass="95039">MAAHVDEPSLLPDVEASPPAEDLISFSQPAEDLISFSQPAEDLLSVSQPAKALKPTSCGVNKHGGEIMSTSYIPPSPAKRSSPLQRKSAPAAKPPPAAMPPPPPAMPPPPPTIPASFNIPPPSTIPASFDIPPPSTIPASFSIPPPPTIPPSFSMPPPPAMPGLFRMAPPQSFGMPRSAAMSPPPYPELYSQRRRASAKIGQCAVFSQSDVGQSAPDVTRRVNKHGDEIVTACTFHSFSDDVQEQAGTIVFESLKKKHLKKKVLPDTDSLPRELSSAPVAQLQSVSVMSSLEQHSSPALPRRLRGSTFHQHLLAAPMSEMDCQLSPWSVSASRRPPPPQAPPPPFPQAPPPPPPAGGFGFGFSGGATTGGATFGSSGGATFGSFGGATAGGATFGSFGGATAGWAPFGSSGGATFGSSGGATCGSSEGATFGSSGGATTGGATFGSSPAADVASSLKQDSFEKLGFYPTSGSLLGHSARASFRRGRGSASLSAETRARRDYSFGDVALGSTGEASLVSSMGSALSSDGPPIYYDDAPGRSEMSGSFDKQIPSEQESLRCRDGTTSDLISFPQAPPVLREKATDTKEIQLYSRFDQSRKIPLKSDRRSGSKSREVERARAAPLSRPTARSYSPTSPAYSPTGPSHSPIDPSYSPTSPAYSPIDASYSPTSPAYSPTSRAYSPTSRAYSPTSPSYPKSLAKLRPCKIEPVQPRRKRQIEETQKPKPSAVTHGFGSLVSCVRRRGAKLTMDKLAELLKSQNGAGYWEFSSQLDKLLGVDSKKCVDILRASGLSSLGSQASENILLLVSTILTLLSIVELLLPELFPLDVQRMGELSRNVRKIAELRASVDQQVEEKGIDADSLRRLSSALFFCEVTDRGHPLVYSTLELGHDWVTVCAHFLGVYAV</sequence>
<keyword evidence="8" id="KW-0539">Nucleus</keyword>
<keyword evidence="6" id="KW-0238">DNA-binding</keyword>
<keyword evidence="4" id="KW-0677">Repeat</keyword>
<feature type="region of interest" description="Disordered" evidence="9">
    <location>
        <begin position="47"/>
        <end position="113"/>
    </location>
</feature>
<feature type="compositionally biased region" description="Low complexity" evidence="9">
    <location>
        <begin position="517"/>
        <end position="526"/>
    </location>
</feature>
<dbReference type="PANTHER" id="PTHR46530">
    <property type="entry name" value="PROTEIN MONO-ADP-RIBOSYLTRANSFERASE PARP4"/>
    <property type="match status" value="1"/>
</dbReference>
<reference evidence="11" key="1">
    <citation type="submission" date="2025-08" db="UniProtKB">
        <authorList>
            <consortium name="RefSeq"/>
        </authorList>
    </citation>
    <scope>IDENTIFICATION</scope>
</reference>
<keyword evidence="3" id="KW-0479">Metal-binding</keyword>
<dbReference type="Proteomes" id="UP000694888">
    <property type="component" value="Unplaced"/>
</dbReference>
<dbReference type="PANTHER" id="PTHR46530:SF1">
    <property type="entry name" value="PROTEIN MONO-ADP-RIBOSYLTRANSFERASE PARP4"/>
    <property type="match status" value="1"/>
</dbReference>
<evidence type="ECO:0000256" key="5">
    <source>
        <dbReference type="ARBA" id="ARBA00022833"/>
    </source>
</evidence>
<evidence type="ECO:0000256" key="3">
    <source>
        <dbReference type="ARBA" id="ARBA00022723"/>
    </source>
</evidence>
<accession>A0ABM0JLQ2</accession>
<feature type="compositionally biased region" description="Pro residues" evidence="9">
    <location>
        <begin position="92"/>
        <end position="113"/>
    </location>
</feature>
<dbReference type="InterPro" id="IPR000684">
    <property type="entry name" value="RNA_pol_II_repeat_euk"/>
</dbReference>
<feature type="compositionally biased region" description="Polar residues" evidence="9">
    <location>
        <begin position="677"/>
        <end position="693"/>
    </location>
</feature>
<feature type="compositionally biased region" description="Pro residues" evidence="9">
    <location>
        <begin position="334"/>
        <end position="355"/>
    </location>
</feature>